<dbReference type="GO" id="GO:0001669">
    <property type="term" value="C:acrosomal vesicle"/>
    <property type="evidence" value="ECO:0007669"/>
    <property type="project" value="TreeGrafter"/>
</dbReference>
<dbReference type="Proteomes" id="UP000752171">
    <property type="component" value="Unassembled WGS sequence"/>
</dbReference>
<dbReference type="GO" id="GO:0036128">
    <property type="term" value="C:CatSper complex"/>
    <property type="evidence" value="ECO:0007669"/>
    <property type="project" value="InterPro"/>
</dbReference>
<dbReference type="GO" id="GO:0048240">
    <property type="term" value="P:sperm capacitation"/>
    <property type="evidence" value="ECO:0007669"/>
    <property type="project" value="TreeGrafter"/>
</dbReference>
<dbReference type="GO" id="GO:0097228">
    <property type="term" value="C:sperm principal piece"/>
    <property type="evidence" value="ECO:0007669"/>
    <property type="project" value="TreeGrafter"/>
</dbReference>
<dbReference type="GO" id="GO:0005245">
    <property type="term" value="F:voltage-gated calcium channel activity"/>
    <property type="evidence" value="ECO:0007669"/>
    <property type="project" value="TreeGrafter"/>
</dbReference>
<evidence type="ECO:0000313" key="9">
    <source>
        <dbReference type="Proteomes" id="UP000752171"/>
    </source>
</evidence>
<gene>
    <name evidence="8" type="primary">CATSPER4</name>
    <name evidence="8" type="ORF">AMEX_G4477</name>
</gene>
<dbReference type="InterPro" id="IPR028744">
    <property type="entry name" value="CatSper4"/>
</dbReference>
<dbReference type="EMBL" id="JAICCE010000003">
    <property type="protein sequence ID" value="KAG9279015.1"/>
    <property type="molecule type" value="Genomic_DNA"/>
</dbReference>
<feature type="domain" description="Ion transport" evidence="7">
    <location>
        <begin position="34"/>
        <end position="252"/>
    </location>
</feature>
<dbReference type="Gene3D" id="1.10.287.70">
    <property type="match status" value="1"/>
</dbReference>
<feature type="coiled-coil region" evidence="5">
    <location>
        <begin position="306"/>
        <end position="337"/>
    </location>
</feature>
<evidence type="ECO:0000256" key="5">
    <source>
        <dbReference type="SAM" id="Coils"/>
    </source>
</evidence>
<reference evidence="8 9" key="1">
    <citation type="submission" date="2021-07" db="EMBL/GenBank/DDBJ databases">
        <authorList>
            <person name="Imarazene B."/>
            <person name="Zahm M."/>
            <person name="Klopp C."/>
            <person name="Cabau C."/>
            <person name="Beille S."/>
            <person name="Jouanno E."/>
            <person name="Castinel A."/>
            <person name="Lluch J."/>
            <person name="Gil L."/>
            <person name="Kuchtly C."/>
            <person name="Lopez Roques C."/>
            <person name="Donnadieu C."/>
            <person name="Parrinello H."/>
            <person name="Journot L."/>
            <person name="Du K."/>
            <person name="Schartl M."/>
            <person name="Retaux S."/>
            <person name="Guiguen Y."/>
        </authorList>
    </citation>
    <scope>NUCLEOTIDE SEQUENCE [LARGE SCALE GENOMIC DNA]</scope>
    <source>
        <strain evidence="8">Pach_M1</strain>
        <tissue evidence="8">Testis</tissue>
    </source>
</reference>
<feature type="transmembrane region" description="Helical" evidence="6">
    <location>
        <begin position="219"/>
        <end position="243"/>
    </location>
</feature>
<evidence type="ECO:0000256" key="2">
    <source>
        <dbReference type="ARBA" id="ARBA00022692"/>
    </source>
</evidence>
<feature type="transmembrane region" description="Helical" evidence="6">
    <location>
        <begin position="66"/>
        <end position="89"/>
    </location>
</feature>
<feature type="transmembrane region" description="Helical" evidence="6">
    <location>
        <begin position="101"/>
        <end position="117"/>
    </location>
</feature>
<feature type="transmembrane region" description="Helical" evidence="6">
    <location>
        <begin position="35"/>
        <end position="54"/>
    </location>
</feature>
<dbReference type="PANTHER" id="PTHR47077:SF1">
    <property type="entry name" value="CATION CHANNEL SPERM-ASSOCIATED PROTEIN 4"/>
    <property type="match status" value="1"/>
</dbReference>
<dbReference type="Pfam" id="PF00520">
    <property type="entry name" value="Ion_trans"/>
    <property type="match status" value="1"/>
</dbReference>
<dbReference type="GO" id="GO:0005227">
    <property type="term" value="F:calcium-activated cation channel activity"/>
    <property type="evidence" value="ECO:0007669"/>
    <property type="project" value="InterPro"/>
</dbReference>
<name>A0A8T2MB14_ASTMX</name>
<comment type="caution">
    <text evidence="8">The sequence shown here is derived from an EMBL/GenBank/DDBJ whole genome shotgun (WGS) entry which is preliminary data.</text>
</comment>
<keyword evidence="3 6" id="KW-1133">Transmembrane helix</keyword>
<evidence type="ECO:0000256" key="1">
    <source>
        <dbReference type="ARBA" id="ARBA00004141"/>
    </source>
</evidence>
<evidence type="ECO:0000256" key="3">
    <source>
        <dbReference type="ARBA" id="ARBA00022989"/>
    </source>
</evidence>
<dbReference type="GO" id="GO:0030317">
    <property type="term" value="P:flagellated sperm motility"/>
    <property type="evidence" value="ECO:0007669"/>
    <property type="project" value="InterPro"/>
</dbReference>
<evidence type="ECO:0000313" key="8">
    <source>
        <dbReference type="EMBL" id="KAG9279015.1"/>
    </source>
</evidence>
<feature type="transmembrane region" description="Helical" evidence="6">
    <location>
        <begin position="186"/>
        <end position="207"/>
    </location>
</feature>
<dbReference type="GO" id="GO:0006814">
    <property type="term" value="P:sodium ion transport"/>
    <property type="evidence" value="ECO:0007669"/>
    <property type="project" value="TreeGrafter"/>
</dbReference>
<organism evidence="8 9">
    <name type="scientific">Astyanax mexicanus</name>
    <name type="common">Blind cave fish</name>
    <name type="synonym">Astyanax fasciatus mexicanus</name>
    <dbReference type="NCBI Taxonomy" id="7994"/>
    <lineage>
        <taxon>Eukaryota</taxon>
        <taxon>Metazoa</taxon>
        <taxon>Chordata</taxon>
        <taxon>Craniata</taxon>
        <taxon>Vertebrata</taxon>
        <taxon>Euteleostomi</taxon>
        <taxon>Actinopterygii</taxon>
        <taxon>Neopterygii</taxon>
        <taxon>Teleostei</taxon>
        <taxon>Ostariophysi</taxon>
        <taxon>Characiformes</taxon>
        <taxon>Characoidei</taxon>
        <taxon>Acestrorhamphidae</taxon>
        <taxon>Acestrorhamphinae</taxon>
        <taxon>Astyanax</taxon>
    </lineage>
</organism>
<keyword evidence="5" id="KW-0175">Coiled coil</keyword>
<evidence type="ECO:0000256" key="6">
    <source>
        <dbReference type="SAM" id="Phobius"/>
    </source>
</evidence>
<accession>A0A8T2MB14</accession>
<sequence>MSSFALFSLFSSHLQTIYAAEKYISAVFLSIVEHPIIRFLIFITVLLNCVIIGVQTDPMIAKDNATVFLVLERIIFVILISEVSSKLIFSFRTFWMDRWNIMDLLINLVVMVAYTFVPPSQKSAIKLLRLLRSVRLFSFSEGFSKVLRNIIRSFSALVNIFLLITCFMVMFGLFGVMLFGEDVPSAFGTFPTALYTLFKCLTLNGWVKHYYAFKGEDSAIIYIALTYFVSFIFLCGFLFLSLFSSIIIINQSAVVTESTKAEKEDTPKKLIHVEELMTETSTSQQHQTPCHDSCMTNLTLESFENLVMLRRAIDQNEKEQEELLQELERIVEEVRDLPINKEKEVQAQKERQLANTIIDNLLTDIIASGQAGDIVTTYIALEEANILDSRSTASVFGEGAVQRGIRRLSRSLLTESETGSQSSLQSVISIH</sequence>
<keyword evidence="2 6" id="KW-0812">Transmembrane</keyword>
<feature type="transmembrane region" description="Helical" evidence="6">
    <location>
        <begin position="154"/>
        <end position="180"/>
    </location>
</feature>
<comment type="subcellular location">
    <subcellularLocation>
        <location evidence="1">Membrane</location>
        <topology evidence="1">Multi-pass membrane protein</topology>
    </subcellularLocation>
</comment>
<protein>
    <submittedName>
        <fullName evidence="8">Cation channel sperm-associated protein 4</fullName>
    </submittedName>
</protein>
<dbReference type="SUPFAM" id="SSF81324">
    <property type="entry name" value="Voltage-gated potassium channels"/>
    <property type="match status" value="1"/>
</dbReference>
<proteinExistence type="predicted"/>
<dbReference type="InterPro" id="IPR027359">
    <property type="entry name" value="Volt_channel_dom_sf"/>
</dbReference>
<keyword evidence="4 6" id="KW-0472">Membrane</keyword>
<dbReference type="Gene3D" id="1.20.120.350">
    <property type="entry name" value="Voltage-gated potassium channels. Chain C"/>
    <property type="match status" value="1"/>
</dbReference>
<dbReference type="InterPro" id="IPR005821">
    <property type="entry name" value="Ion_trans_dom"/>
</dbReference>
<evidence type="ECO:0000256" key="4">
    <source>
        <dbReference type="ARBA" id="ARBA00023136"/>
    </source>
</evidence>
<dbReference type="PANTHER" id="PTHR47077">
    <property type="entry name" value="ION_TRANS DOMAIN-CONTAINING PROTEIN"/>
    <property type="match status" value="1"/>
</dbReference>
<dbReference type="AlphaFoldDB" id="A0A8T2MB14"/>
<evidence type="ECO:0000259" key="7">
    <source>
        <dbReference type="Pfam" id="PF00520"/>
    </source>
</evidence>